<gene>
    <name evidence="1" type="ORF">EBV78_02905</name>
</gene>
<dbReference type="AlphaFoldDB" id="A0A845SAK6"/>
<accession>A0A845SAK6</accession>
<dbReference type="GO" id="GO:0000049">
    <property type="term" value="F:tRNA binding"/>
    <property type="evidence" value="ECO:0007669"/>
    <property type="project" value="InterPro"/>
</dbReference>
<dbReference type="EMBL" id="RGGN01000094">
    <property type="protein sequence ID" value="NCU63024.1"/>
    <property type="molecule type" value="Genomic_DNA"/>
</dbReference>
<name>A0A845SAK6_9PROT</name>
<comment type="caution">
    <text evidence="1">The sequence shown here is derived from an EMBL/GenBank/DDBJ whole genome shotgun (WGS) entry which is preliminary data.</text>
</comment>
<reference evidence="1 2" key="1">
    <citation type="submission" date="2018-10" db="EMBL/GenBank/DDBJ databases">
        <title>Iterative Subtractive Binning of Freshwater Chronoseries Metagenomes Recovers Nearly Complete Genomes from over Four Hundred Novel Species.</title>
        <authorList>
            <person name="Rodriguez-R L.M."/>
            <person name="Tsementzi D."/>
            <person name="Luo C."/>
            <person name="Konstantinidis K.T."/>
        </authorList>
    </citation>
    <scope>NUCLEOTIDE SEQUENCE [LARGE SCALE GENOMIC DNA]</scope>
    <source>
        <strain evidence="1">WB7_2B_003</strain>
    </source>
</reference>
<dbReference type="GO" id="GO:0004526">
    <property type="term" value="F:ribonuclease P activity"/>
    <property type="evidence" value="ECO:0007669"/>
    <property type="project" value="InterPro"/>
</dbReference>
<sequence>MPKTLKFESLRGNLEFKKILSAKKVSSDLFTIYYTNKDTSPETNKIHMSFVSAKKLGNAV</sequence>
<dbReference type="Pfam" id="PF00825">
    <property type="entry name" value="Ribonuclease_P"/>
    <property type="match status" value="1"/>
</dbReference>
<dbReference type="Proteomes" id="UP000572953">
    <property type="component" value="Unassembled WGS sequence"/>
</dbReference>
<organism evidence="1 2">
    <name type="scientific">Candidatus Fonsibacter lacus</name>
    <dbReference type="NCBI Taxonomy" id="2576439"/>
    <lineage>
        <taxon>Bacteria</taxon>
        <taxon>Pseudomonadati</taxon>
        <taxon>Pseudomonadota</taxon>
        <taxon>Alphaproteobacteria</taxon>
        <taxon>Candidatus Pelagibacterales</taxon>
        <taxon>Candidatus Pelagibacterales incertae sedis</taxon>
        <taxon>Candidatus Fonsibacter</taxon>
    </lineage>
</organism>
<dbReference type="InterPro" id="IPR000100">
    <property type="entry name" value="RNase_P"/>
</dbReference>
<protein>
    <submittedName>
        <fullName evidence="1">Ribonuclease P protein component</fullName>
    </submittedName>
</protein>
<dbReference type="GO" id="GO:0008033">
    <property type="term" value="P:tRNA processing"/>
    <property type="evidence" value="ECO:0007669"/>
    <property type="project" value="InterPro"/>
</dbReference>
<evidence type="ECO:0000313" key="1">
    <source>
        <dbReference type="EMBL" id="NCU63024.1"/>
    </source>
</evidence>
<evidence type="ECO:0000313" key="2">
    <source>
        <dbReference type="Proteomes" id="UP000572953"/>
    </source>
</evidence>
<feature type="non-terminal residue" evidence="1">
    <location>
        <position position="60"/>
    </location>
</feature>
<proteinExistence type="predicted"/>